<keyword evidence="3" id="KW-1185">Reference proteome</keyword>
<feature type="chain" id="PRO_5045358178" evidence="1">
    <location>
        <begin position="20"/>
        <end position="123"/>
    </location>
</feature>
<organism evidence="2 3">
    <name type="scientific">Plutella xylostella</name>
    <name type="common">Diamondback moth</name>
    <name type="synonym">Plutella maculipennis</name>
    <dbReference type="NCBI Taxonomy" id="51655"/>
    <lineage>
        <taxon>Eukaryota</taxon>
        <taxon>Metazoa</taxon>
        <taxon>Ecdysozoa</taxon>
        <taxon>Arthropoda</taxon>
        <taxon>Hexapoda</taxon>
        <taxon>Insecta</taxon>
        <taxon>Pterygota</taxon>
        <taxon>Neoptera</taxon>
        <taxon>Endopterygota</taxon>
        <taxon>Lepidoptera</taxon>
        <taxon>Glossata</taxon>
        <taxon>Ditrysia</taxon>
        <taxon>Yponomeutoidea</taxon>
        <taxon>Plutellidae</taxon>
        <taxon>Plutella</taxon>
    </lineage>
</organism>
<gene>
    <name evidence="2" type="ORF">JYU34_017852</name>
</gene>
<evidence type="ECO:0000313" key="2">
    <source>
        <dbReference type="EMBL" id="KAG7298265.1"/>
    </source>
</evidence>
<keyword evidence="1" id="KW-0732">Signal</keyword>
<comment type="caution">
    <text evidence="2">The sequence shown here is derived from an EMBL/GenBank/DDBJ whole genome shotgun (WGS) entry which is preliminary data.</text>
</comment>
<proteinExistence type="predicted"/>
<reference evidence="2 3" key="1">
    <citation type="submission" date="2021-06" db="EMBL/GenBank/DDBJ databases">
        <title>A haploid diamondback moth (Plutella xylostella L.) genome assembly resolves 31 chromosomes and identifies a diamide resistance mutation.</title>
        <authorList>
            <person name="Ward C.M."/>
            <person name="Perry K.D."/>
            <person name="Baker G."/>
            <person name="Powis K."/>
            <person name="Heckel D.G."/>
            <person name="Baxter S.W."/>
        </authorList>
    </citation>
    <scope>NUCLEOTIDE SEQUENCE [LARGE SCALE GENOMIC DNA]</scope>
    <source>
        <strain evidence="2 3">LV</strain>
        <tissue evidence="2">Single pupa</tissue>
    </source>
</reference>
<dbReference type="Proteomes" id="UP000823941">
    <property type="component" value="Chromosome 24"/>
</dbReference>
<dbReference type="EMBL" id="JAHIBW010000024">
    <property type="protein sequence ID" value="KAG7298265.1"/>
    <property type="molecule type" value="Genomic_DNA"/>
</dbReference>
<sequence length="123" mass="14316">MLVLIFVLLANVWFSAVLCGHISLRGYRVVNKARRLDFRMDRVNCRHPVLGAVLDSFHVRYHRHNCTGIPGDYGSDRFNLDDIAKTFNFYNVFSLGTYIIEMEYITSKNTCIMCYALTLVLWK</sequence>
<evidence type="ECO:0000256" key="1">
    <source>
        <dbReference type="SAM" id="SignalP"/>
    </source>
</evidence>
<feature type="signal peptide" evidence="1">
    <location>
        <begin position="1"/>
        <end position="19"/>
    </location>
</feature>
<evidence type="ECO:0000313" key="3">
    <source>
        <dbReference type="Proteomes" id="UP000823941"/>
    </source>
</evidence>
<accession>A0ABQ7PZE0</accession>
<name>A0ABQ7PZE0_PLUXY</name>
<protein>
    <submittedName>
        <fullName evidence="2">Uncharacterized protein</fullName>
    </submittedName>
</protein>